<feature type="modified residue" description="4-aspartylphosphate" evidence="2">
    <location>
        <position position="56"/>
    </location>
</feature>
<dbReference type="SUPFAM" id="SSF46894">
    <property type="entry name" value="C-terminal effector domain of the bipartite response regulators"/>
    <property type="match status" value="1"/>
</dbReference>
<dbReference type="GO" id="GO:0000156">
    <property type="term" value="F:phosphorelay response regulator activity"/>
    <property type="evidence" value="ECO:0007669"/>
    <property type="project" value="TreeGrafter"/>
</dbReference>
<proteinExistence type="predicted"/>
<dbReference type="InterPro" id="IPR011006">
    <property type="entry name" value="CheY-like_superfamily"/>
</dbReference>
<feature type="DNA-binding region" description="OmpR/PhoB-type" evidence="3">
    <location>
        <begin position="130"/>
        <end position="229"/>
    </location>
</feature>
<dbReference type="InterPro" id="IPR001789">
    <property type="entry name" value="Sig_transdc_resp-reg_receiver"/>
</dbReference>
<reference evidence="6 7" key="1">
    <citation type="submission" date="2018-07" db="EMBL/GenBank/DDBJ databases">
        <title>Corallincola holothuriorum sp. nov., a new facultative anaerobe isolated from sea cucumber Apostichopus japonicus.</title>
        <authorList>
            <person name="Xia H."/>
        </authorList>
    </citation>
    <scope>NUCLEOTIDE SEQUENCE [LARGE SCALE GENOMIC DNA]</scope>
    <source>
        <strain evidence="6 7">C4</strain>
    </source>
</reference>
<dbReference type="Pfam" id="PF00072">
    <property type="entry name" value="Response_reg"/>
    <property type="match status" value="1"/>
</dbReference>
<dbReference type="InterPro" id="IPR016032">
    <property type="entry name" value="Sig_transdc_resp-reg_C-effctor"/>
</dbReference>
<keyword evidence="2" id="KW-0597">Phosphoprotein</keyword>
<dbReference type="Gene3D" id="1.10.10.10">
    <property type="entry name" value="Winged helix-like DNA-binding domain superfamily/Winged helix DNA-binding domain"/>
    <property type="match status" value="1"/>
</dbReference>
<sequence>MVIEGKKILLVEDDIALATWIVESLIENQLCVEHVARGDLVLSALSSFQPDLVILDVMLPGINGIEVCHQIRQTSAVPILFLTARADEFDEVLGLEAGADDYVIKPVRPRALLARLSALLKRVQPPAIDTTNLVYGALELDQCAKRVIYCGNEISLSTNLFDFLWFLARHAGEVVDRDRVFQNLKGREYDGMDRRFDVMLSTLRKLFNDDSQQPKKLKTVWGKGYLFVADAWQVESFPDEV</sequence>
<evidence type="ECO:0000313" key="7">
    <source>
        <dbReference type="Proteomes" id="UP000252558"/>
    </source>
</evidence>
<evidence type="ECO:0000313" key="6">
    <source>
        <dbReference type="EMBL" id="RCU49087.1"/>
    </source>
</evidence>
<dbReference type="OrthoDB" id="9802426at2"/>
<evidence type="ECO:0000256" key="2">
    <source>
        <dbReference type="PROSITE-ProRule" id="PRU00169"/>
    </source>
</evidence>
<feature type="domain" description="OmpR/PhoB-type" evidence="5">
    <location>
        <begin position="130"/>
        <end position="229"/>
    </location>
</feature>
<dbReference type="Pfam" id="PF00486">
    <property type="entry name" value="Trans_reg_C"/>
    <property type="match status" value="1"/>
</dbReference>
<dbReference type="InterPro" id="IPR039420">
    <property type="entry name" value="WalR-like"/>
</dbReference>
<dbReference type="GO" id="GO:0032993">
    <property type="term" value="C:protein-DNA complex"/>
    <property type="evidence" value="ECO:0007669"/>
    <property type="project" value="TreeGrafter"/>
</dbReference>
<name>A0A368NEL5_9GAMM</name>
<evidence type="ECO:0000259" key="4">
    <source>
        <dbReference type="PROSITE" id="PS50110"/>
    </source>
</evidence>
<protein>
    <submittedName>
        <fullName evidence="6">Response regulator</fullName>
    </submittedName>
</protein>
<dbReference type="SMART" id="SM00448">
    <property type="entry name" value="REC"/>
    <property type="match status" value="1"/>
</dbReference>
<dbReference type="CDD" id="cd17574">
    <property type="entry name" value="REC_OmpR"/>
    <property type="match status" value="1"/>
</dbReference>
<dbReference type="GO" id="GO:0005829">
    <property type="term" value="C:cytosol"/>
    <property type="evidence" value="ECO:0007669"/>
    <property type="project" value="TreeGrafter"/>
</dbReference>
<dbReference type="PROSITE" id="PS51755">
    <property type="entry name" value="OMPR_PHOB"/>
    <property type="match status" value="1"/>
</dbReference>
<dbReference type="SMART" id="SM00862">
    <property type="entry name" value="Trans_reg_C"/>
    <property type="match status" value="1"/>
</dbReference>
<feature type="domain" description="Response regulatory" evidence="4">
    <location>
        <begin position="7"/>
        <end position="120"/>
    </location>
</feature>
<dbReference type="InterPro" id="IPR036388">
    <property type="entry name" value="WH-like_DNA-bd_sf"/>
</dbReference>
<keyword evidence="7" id="KW-1185">Reference proteome</keyword>
<dbReference type="AlphaFoldDB" id="A0A368NEL5"/>
<dbReference type="Gene3D" id="6.10.250.690">
    <property type="match status" value="1"/>
</dbReference>
<comment type="caution">
    <text evidence="6">The sequence shown here is derived from an EMBL/GenBank/DDBJ whole genome shotgun (WGS) entry which is preliminary data.</text>
</comment>
<accession>A0A368NEL5</accession>
<dbReference type="PROSITE" id="PS50110">
    <property type="entry name" value="RESPONSE_REGULATORY"/>
    <property type="match status" value="1"/>
</dbReference>
<dbReference type="Proteomes" id="UP000252558">
    <property type="component" value="Unassembled WGS sequence"/>
</dbReference>
<dbReference type="GO" id="GO:0006355">
    <property type="term" value="P:regulation of DNA-templated transcription"/>
    <property type="evidence" value="ECO:0007669"/>
    <property type="project" value="InterPro"/>
</dbReference>
<dbReference type="PANTHER" id="PTHR48111:SF47">
    <property type="entry name" value="TRANSCRIPTIONAL REGULATORY PROTEIN RSTA"/>
    <property type="match status" value="1"/>
</dbReference>
<evidence type="ECO:0000256" key="3">
    <source>
        <dbReference type="PROSITE-ProRule" id="PRU01091"/>
    </source>
</evidence>
<dbReference type="Gene3D" id="3.40.50.2300">
    <property type="match status" value="1"/>
</dbReference>
<dbReference type="PANTHER" id="PTHR48111">
    <property type="entry name" value="REGULATOR OF RPOS"/>
    <property type="match status" value="1"/>
</dbReference>
<dbReference type="InterPro" id="IPR001867">
    <property type="entry name" value="OmpR/PhoB-type_DNA-bd"/>
</dbReference>
<keyword evidence="1 3" id="KW-0238">DNA-binding</keyword>
<dbReference type="CDD" id="cd00383">
    <property type="entry name" value="trans_reg_C"/>
    <property type="match status" value="1"/>
</dbReference>
<evidence type="ECO:0000256" key="1">
    <source>
        <dbReference type="ARBA" id="ARBA00023125"/>
    </source>
</evidence>
<dbReference type="SUPFAM" id="SSF52172">
    <property type="entry name" value="CheY-like"/>
    <property type="match status" value="1"/>
</dbReference>
<dbReference type="EMBL" id="QPID01000007">
    <property type="protein sequence ID" value="RCU49087.1"/>
    <property type="molecule type" value="Genomic_DNA"/>
</dbReference>
<evidence type="ECO:0000259" key="5">
    <source>
        <dbReference type="PROSITE" id="PS51755"/>
    </source>
</evidence>
<gene>
    <name evidence="6" type="ORF">DU002_12050</name>
</gene>
<dbReference type="GO" id="GO:0000976">
    <property type="term" value="F:transcription cis-regulatory region binding"/>
    <property type="evidence" value="ECO:0007669"/>
    <property type="project" value="TreeGrafter"/>
</dbReference>
<organism evidence="6 7">
    <name type="scientific">Corallincola holothuriorum</name>
    <dbReference type="NCBI Taxonomy" id="2282215"/>
    <lineage>
        <taxon>Bacteria</taxon>
        <taxon>Pseudomonadati</taxon>
        <taxon>Pseudomonadota</taxon>
        <taxon>Gammaproteobacteria</taxon>
        <taxon>Alteromonadales</taxon>
        <taxon>Psychromonadaceae</taxon>
        <taxon>Corallincola</taxon>
    </lineage>
</organism>